<protein>
    <submittedName>
        <fullName evidence="3">Uncharacterized protein</fullName>
    </submittedName>
</protein>
<dbReference type="GO" id="GO:0016020">
    <property type="term" value="C:membrane"/>
    <property type="evidence" value="ECO:0007669"/>
    <property type="project" value="InterPro"/>
</dbReference>
<proteinExistence type="predicted"/>
<reference evidence="3 4" key="1">
    <citation type="journal article" date="2023" name="Hortic Res">
        <title>Pangenome of water caltrop reveals structural variations and asymmetric subgenome divergence after allopolyploidization.</title>
        <authorList>
            <person name="Zhang X."/>
            <person name="Chen Y."/>
            <person name="Wang L."/>
            <person name="Yuan Y."/>
            <person name="Fang M."/>
            <person name="Shi L."/>
            <person name="Lu R."/>
            <person name="Comes H.P."/>
            <person name="Ma Y."/>
            <person name="Chen Y."/>
            <person name="Huang G."/>
            <person name="Zhou Y."/>
            <person name="Zheng Z."/>
            <person name="Qiu Y."/>
        </authorList>
    </citation>
    <scope>NUCLEOTIDE SEQUENCE [LARGE SCALE GENOMIC DNA]</scope>
    <source>
        <tissue evidence="3">Roots</tissue>
    </source>
</reference>
<comment type="caution">
    <text evidence="3">The sequence shown here is derived from an EMBL/GenBank/DDBJ whole genome shotgun (WGS) entry which is preliminary data.</text>
</comment>
<feature type="region of interest" description="Disordered" evidence="1">
    <location>
        <begin position="78"/>
        <end position="104"/>
    </location>
</feature>
<keyword evidence="4" id="KW-1185">Reference proteome</keyword>
<name>A0AAN7KE21_9MYRT</name>
<organism evidence="3 4">
    <name type="scientific">Trapa incisa</name>
    <dbReference type="NCBI Taxonomy" id="236973"/>
    <lineage>
        <taxon>Eukaryota</taxon>
        <taxon>Viridiplantae</taxon>
        <taxon>Streptophyta</taxon>
        <taxon>Embryophyta</taxon>
        <taxon>Tracheophyta</taxon>
        <taxon>Spermatophyta</taxon>
        <taxon>Magnoliopsida</taxon>
        <taxon>eudicotyledons</taxon>
        <taxon>Gunneridae</taxon>
        <taxon>Pentapetalae</taxon>
        <taxon>rosids</taxon>
        <taxon>malvids</taxon>
        <taxon>Myrtales</taxon>
        <taxon>Lythraceae</taxon>
        <taxon>Trapa</taxon>
    </lineage>
</organism>
<accession>A0AAN7KE21</accession>
<evidence type="ECO:0000313" key="4">
    <source>
        <dbReference type="Proteomes" id="UP001345219"/>
    </source>
</evidence>
<sequence length="211" mass="23090">MAPISNPKPVLYTCIARGKCIEHSMFSQTHRHMTYTFLIDDPLVNFGISASSTRSNLAPSPGVQAQFDTILHGLLHSGSDSESVSTPRSGMKKPPGLESPIGGMSFTAQGIGSPGKELKKKRRFNGEAVNGRGDSDVIISKDIKLENKVDVCEEKDGPVPMSNSYSGAERQKAKQVWKKQVWVVLLLDMLVCMILFSIWLWVCGGFQCMNG</sequence>
<dbReference type="PANTHER" id="PTHR47461:SF3">
    <property type="entry name" value="PHYTOLONGIN PHYL2.2"/>
    <property type="match status" value="1"/>
</dbReference>
<dbReference type="Proteomes" id="UP001345219">
    <property type="component" value="Chromosome 23"/>
</dbReference>
<dbReference type="EMBL" id="JAXIOK010000009">
    <property type="protein sequence ID" value="KAK4762291.1"/>
    <property type="molecule type" value="Genomic_DNA"/>
</dbReference>
<feature type="transmembrane region" description="Helical" evidence="2">
    <location>
        <begin position="181"/>
        <end position="202"/>
    </location>
</feature>
<keyword evidence="2" id="KW-1133">Transmembrane helix</keyword>
<dbReference type="PANTHER" id="PTHR47461">
    <property type="entry name" value="PHYTOLONGIN PHYL1.2"/>
    <property type="match status" value="1"/>
</dbReference>
<dbReference type="AlphaFoldDB" id="A0AAN7KE21"/>
<keyword evidence="2" id="KW-0812">Transmembrane</keyword>
<feature type="compositionally biased region" description="Polar residues" evidence="1">
    <location>
        <begin position="78"/>
        <end position="88"/>
    </location>
</feature>
<evidence type="ECO:0000256" key="1">
    <source>
        <dbReference type="SAM" id="MobiDB-lite"/>
    </source>
</evidence>
<keyword evidence="2" id="KW-0472">Membrane</keyword>
<gene>
    <name evidence="3" type="ORF">SAY87_030175</name>
</gene>
<evidence type="ECO:0000313" key="3">
    <source>
        <dbReference type="EMBL" id="KAK4762291.1"/>
    </source>
</evidence>
<dbReference type="InterPro" id="IPR044783">
    <property type="entry name" value="PHYL"/>
</dbReference>
<evidence type="ECO:0000256" key="2">
    <source>
        <dbReference type="SAM" id="Phobius"/>
    </source>
</evidence>